<gene>
    <name evidence="1" type="ordered locus">HDEF_1195</name>
</gene>
<dbReference type="EMBL" id="CP001277">
    <property type="protein sequence ID" value="ACQ67854.1"/>
    <property type="molecule type" value="Genomic_DNA"/>
</dbReference>
<evidence type="ECO:0000313" key="2">
    <source>
        <dbReference type="Proteomes" id="UP000002334"/>
    </source>
</evidence>
<dbReference type="AlphaFoldDB" id="C4K5L1"/>
<dbReference type="HOGENOM" id="CLU_3168794_0_0_6"/>
<reference evidence="1 2" key="1">
    <citation type="journal article" date="2009" name="Proc. Natl. Acad. Sci. U.S.A.">
        <title>Hamiltonella defensa, genome evolution of protective bacterial endosymbiont from pathogenic ancestors.</title>
        <authorList>
            <person name="Degnan P.H."/>
            <person name="Yu Y."/>
            <person name="Sisneros N."/>
            <person name="Wing R.A."/>
            <person name="Moran N.A."/>
        </authorList>
    </citation>
    <scope>NUCLEOTIDE SEQUENCE [LARGE SCALE GENOMIC DNA]</scope>
    <source>
        <strain evidence="2">5AT</strain>
    </source>
</reference>
<dbReference type="STRING" id="572265.HDEF_1195"/>
<proteinExistence type="predicted"/>
<name>C4K5L1_HAMD5</name>
<accession>C4K5L1</accession>
<protein>
    <submittedName>
        <fullName evidence="1">Uncharacterized protein</fullName>
    </submittedName>
</protein>
<dbReference type="Proteomes" id="UP000002334">
    <property type="component" value="Chromosome"/>
</dbReference>
<dbReference type="KEGG" id="hde:HDEF_1195"/>
<sequence length="47" mass="5667">MNSEVKTKWTRRADFLTQMNVITIREKILSKLSLHYQIIFRNDTVRA</sequence>
<organism evidence="1 2">
    <name type="scientific">Hamiltonella defensa subsp. Acyrthosiphon pisum (strain 5AT)</name>
    <dbReference type="NCBI Taxonomy" id="572265"/>
    <lineage>
        <taxon>Bacteria</taxon>
        <taxon>Pseudomonadati</taxon>
        <taxon>Pseudomonadota</taxon>
        <taxon>Gammaproteobacteria</taxon>
        <taxon>Enterobacterales</taxon>
        <taxon>Enterobacteriaceae</taxon>
        <taxon>aphid secondary symbionts</taxon>
        <taxon>Candidatus Williamhamiltonella</taxon>
    </lineage>
</organism>
<evidence type="ECO:0000313" key="1">
    <source>
        <dbReference type="EMBL" id="ACQ67854.1"/>
    </source>
</evidence>
<keyword evidence="2" id="KW-1185">Reference proteome</keyword>